<feature type="domain" description="IclR-ED" evidence="2">
    <location>
        <begin position="1"/>
        <end position="92"/>
    </location>
</feature>
<name>A0ABY4P6J9_9PSEU</name>
<protein>
    <submittedName>
        <fullName evidence="3">IclR family transcriptional regulator C-terminal domain-containing protein</fullName>
    </submittedName>
</protein>
<evidence type="ECO:0000313" key="4">
    <source>
        <dbReference type="Proteomes" id="UP000830158"/>
    </source>
</evidence>
<dbReference type="PROSITE" id="PS51078">
    <property type="entry name" value="ICLR_ED"/>
    <property type="match status" value="1"/>
</dbReference>
<dbReference type="InterPro" id="IPR014757">
    <property type="entry name" value="Tscrpt_reg_IclR_C"/>
</dbReference>
<evidence type="ECO:0000313" key="3">
    <source>
        <dbReference type="EMBL" id="UQS27949.1"/>
    </source>
</evidence>
<dbReference type="InterPro" id="IPR029016">
    <property type="entry name" value="GAF-like_dom_sf"/>
</dbReference>
<dbReference type="PANTHER" id="PTHR30136">
    <property type="entry name" value="HELIX-TURN-HELIX TRANSCRIPTIONAL REGULATOR, ICLR FAMILY"/>
    <property type="match status" value="1"/>
</dbReference>
<proteinExistence type="predicted"/>
<evidence type="ECO:0000259" key="2">
    <source>
        <dbReference type="PROSITE" id="PS51078"/>
    </source>
</evidence>
<evidence type="ECO:0000256" key="1">
    <source>
        <dbReference type="SAM" id="MobiDB-lite"/>
    </source>
</evidence>
<dbReference type="PANTHER" id="PTHR30136:SF24">
    <property type="entry name" value="HTH-TYPE TRANSCRIPTIONAL REPRESSOR ALLR"/>
    <property type="match status" value="1"/>
</dbReference>
<dbReference type="SUPFAM" id="SSF55781">
    <property type="entry name" value="GAF domain-like"/>
    <property type="match status" value="1"/>
</dbReference>
<dbReference type="Gene3D" id="3.30.450.40">
    <property type="match status" value="1"/>
</dbReference>
<dbReference type="RefSeq" id="WP_346009481.1">
    <property type="nucleotide sequence ID" value="NZ_CP091196.1"/>
</dbReference>
<gene>
    <name evidence="3" type="ORF">L1857_22045</name>
</gene>
<keyword evidence="4" id="KW-1185">Reference proteome</keyword>
<dbReference type="InterPro" id="IPR050707">
    <property type="entry name" value="HTH_MetabolicPath_Reg"/>
</dbReference>
<reference evidence="3" key="1">
    <citation type="submission" date="2022-01" db="EMBL/GenBank/DDBJ databases">
        <title>PSI-footprinting approach for the identification of protein synthesis inhibitor producers.</title>
        <authorList>
            <person name="Handel F."/>
            <person name="Kulik A."/>
            <person name="Wex K.W."/>
            <person name="Berscheid A."/>
            <person name="Saur J.S."/>
            <person name="Winkler A."/>
            <person name="Wibberg D."/>
            <person name="Kalinowski J."/>
            <person name="Broetz-Oesterhelt H."/>
            <person name="Mast Y."/>
        </authorList>
    </citation>
    <scope>NUCLEOTIDE SEQUENCE</scope>
    <source>
        <strain evidence="3">KNN 49.3e</strain>
    </source>
</reference>
<feature type="region of interest" description="Disordered" evidence="1">
    <location>
        <begin position="96"/>
        <end position="118"/>
    </location>
</feature>
<dbReference type="Proteomes" id="UP000830158">
    <property type="component" value="Chromosome"/>
</dbReference>
<accession>A0ABY4P6J9</accession>
<organism evidence="3 4">
    <name type="scientific">Amycolatopsis thermalba</name>
    <dbReference type="NCBI Taxonomy" id="944492"/>
    <lineage>
        <taxon>Bacteria</taxon>
        <taxon>Bacillati</taxon>
        <taxon>Actinomycetota</taxon>
        <taxon>Actinomycetes</taxon>
        <taxon>Pseudonocardiales</taxon>
        <taxon>Pseudonocardiaceae</taxon>
        <taxon>Amycolatopsis</taxon>
    </lineage>
</organism>
<dbReference type="Pfam" id="PF01614">
    <property type="entry name" value="IclR_C"/>
    <property type="match status" value="1"/>
</dbReference>
<dbReference type="EMBL" id="CP091196">
    <property type="protein sequence ID" value="UQS27949.1"/>
    <property type="molecule type" value="Genomic_DNA"/>
</dbReference>
<sequence length="118" mass="12647">MLRSPLARYTRYTITDPGELRRQLAFIRRSGVAVARRTITPDELVVAAPVRDPSGRVAAAISAVVRVAGARPRELARLLSATSRSLSQRLAGPARVMAESSGARPARRVTPAVCTSGR</sequence>